<protein>
    <recommendedName>
        <fullName evidence="6">Ribonuclease VapC</fullName>
        <shortName evidence="6">RNase VapC</shortName>
        <ecNumber evidence="6">3.1.-.-</ecNumber>
    </recommendedName>
    <alternativeName>
        <fullName evidence="6">Toxin VapC</fullName>
    </alternativeName>
</protein>
<dbReference type="GO" id="GO:0000287">
    <property type="term" value="F:magnesium ion binding"/>
    <property type="evidence" value="ECO:0007669"/>
    <property type="project" value="UniProtKB-UniRule"/>
</dbReference>
<feature type="domain" description="PIN" evidence="7">
    <location>
        <begin position="2"/>
        <end position="116"/>
    </location>
</feature>
<comment type="similarity">
    <text evidence="6">Belongs to the PINc/VapC protein family.</text>
</comment>
<keyword evidence="2 6" id="KW-0540">Nuclease</keyword>
<keyword evidence="3 6" id="KW-0479">Metal-binding</keyword>
<dbReference type="CDD" id="cd09874">
    <property type="entry name" value="PIN_MT3492-like"/>
    <property type="match status" value="1"/>
</dbReference>
<dbReference type="HAMAP" id="MF_00265">
    <property type="entry name" value="VapC_Nob1"/>
    <property type="match status" value="1"/>
</dbReference>
<dbReference type="AlphaFoldDB" id="A0A6G8FL72"/>
<feature type="binding site" evidence="6">
    <location>
        <position position="93"/>
    </location>
    <ligand>
        <name>Mg(2+)</name>
        <dbReference type="ChEBI" id="CHEBI:18420"/>
    </ligand>
</feature>
<evidence type="ECO:0000256" key="2">
    <source>
        <dbReference type="ARBA" id="ARBA00022722"/>
    </source>
</evidence>
<comment type="cofactor">
    <cofactor evidence="6">
        <name>Mg(2+)</name>
        <dbReference type="ChEBI" id="CHEBI:18420"/>
    </cofactor>
</comment>
<comment type="function">
    <text evidence="6">Toxic component of a toxin-antitoxin (TA) system. An RNase.</text>
</comment>
<keyword evidence="9" id="KW-1185">Reference proteome</keyword>
<dbReference type="InterPro" id="IPR029060">
    <property type="entry name" value="PIN-like_dom_sf"/>
</dbReference>
<dbReference type="Gene3D" id="3.40.50.1010">
    <property type="entry name" value="5'-nuclease"/>
    <property type="match status" value="1"/>
</dbReference>
<evidence type="ECO:0000313" key="9">
    <source>
        <dbReference type="Proteomes" id="UP000501387"/>
    </source>
</evidence>
<reference evidence="8 9" key="1">
    <citation type="submission" date="2020-03" db="EMBL/GenBank/DDBJ databases">
        <title>Leucobacter sp. nov., isolated from beetles.</title>
        <authorList>
            <person name="Hyun D.-W."/>
            <person name="Bae J.-W."/>
        </authorList>
    </citation>
    <scope>NUCLEOTIDE SEQUENCE [LARGE SCALE GENOMIC DNA]</scope>
    <source>
        <strain evidence="8 9">HDW9B</strain>
    </source>
</reference>
<keyword evidence="5 6" id="KW-0460">Magnesium</keyword>
<dbReference type="InterPro" id="IPR002716">
    <property type="entry name" value="PIN_dom"/>
</dbReference>
<dbReference type="SUPFAM" id="SSF88723">
    <property type="entry name" value="PIN domain-like"/>
    <property type="match status" value="1"/>
</dbReference>
<dbReference type="KEGG" id="lins:G7067_12800"/>
<feature type="binding site" evidence="6">
    <location>
        <position position="5"/>
    </location>
    <ligand>
        <name>Mg(2+)</name>
        <dbReference type="ChEBI" id="CHEBI:18420"/>
    </ligand>
</feature>
<dbReference type="Pfam" id="PF01850">
    <property type="entry name" value="PIN"/>
    <property type="match status" value="1"/>
</dbReference>
<evidence type="ECO:0000256" key="4">
    <source>
        <dbReference type="ARBA" id="ARBA00022801"/>
    </source>
</evidence>
<gene>
    <name evidence="6" type="primary">vapC</name>
    <name evidence="8" type="ORF">G7067_12800</name>
</gene>
<evidence type="ECO:0000256" key="3">
    <source>
        <dbReference type="ARBA" id="ARBA00022723"/>
    </source>
</evidence>
<keyword evidence="6" id="KW-0800">Toxin</keyword>
<proteinExistence type="inferred from homology"/>
<dbReference type="RefSeq" id="WP_166325087.1">
    <property type="nucleotide sequence ID" value="NZ_CP049934.1"/>
</dbReference>
<keyword evidence="1 6" id="KW-1277">Toxin-antitoxin system</keyword>
<organism evidence="8 9">
    <name type="scientific">Leucobacter insecticola</name>
    <dbReference type="NCBI Taxonomy" id="2714934"/>
    <lineage>
        <taxon>Bacteria</taxon>
        <taxon>Bacillati</taxon>
        <taxon>Actinomycetota</taxon>
        <taxon>Actinomycetes</taxon>
        <taxon>Micrococcales</taxon>
        <taxon>Microbacteriaceae</taxon>
        <taxon>Leucobacter</taxon>
    </lineage>
</organism>
<evidence type="ECO:0000256" key="5">
    <source>
        <dbReference type="ARBA" id="ARBA00022842"/>
    </source>
</evidence>
<dbReference type="GO" id="GO:0016787">
    <property type="term" value="F:hydrolase activity"/>
    <property type="evidence" value="ECO:0007669"/>
    <property type="project" value="UniProtKB-KW"/>
</dbReference>
<keyword evidence="4 6" id="KW-0378">Hydrolase</keyword>
<dbReference type="GO" id="GO:0090729">
    <property type="term" value="F:toxin activity"/>
    <property type="evidence" value="ECO:0007669"/>
    <property type="project" value="UniProtKB-KW"/>
</dbReference>
<dbReference type="InterPro" id="IPR022907">
    <property type="entry name" value="VapC_family"/>
</dbReference>
<name>A0A6G8FL72_9MICO</name>
<dbReference type="EMBL" id="CP049934">
    <property type="protein sequence ID" value="QIM17088.1"/>
    <property type="molecule type" value="Genomic_DNA"/>
</dbReference>
<evidence type="ECO:0000259" key="7">
    <source>
        <dbReference type="Pfam" id="PF01850"/>
    </source>
</evidence>
<accession>A0A6G8FL72</accession>
<dbReference type="EC" id="3.1.-.-" evidence="6"/>
<dbReference type="GO" id="GO:0004540">
    <property type="term" value="F:RNA nuclease activity"/>
    <property type="evidence" value="ECO:0007669"/>
    <property type="project" value="InterPro"/>
</dbReference>
<evidence type="ECO:0000256" key="1">
    <source>
        <dbReference type="ARBA" id="ARBA00022649"/>
    </source>
</evidence>
<evidence type="ECO:0000256" key="6">
    <source>
        <dbReference type="HAMAP-Rule" id="MF_00265"/>
    </source>
</evidence>
<dbReference type="Proteomes" id="UP000501387">
    <property type="component" value="Chromosome"/>
</dbReference>
<sequence>MIFLDSCILIYAIEDGSERGDRVRAKLSTAEETLLVSPLVLHECLVGPLKDKRIELRERYFEAYRRLRKVPLGVDIYVQAAELRAHHGMKTPDALHLATAQRSRCRELWTNDKRLVAASNGLAVDIIGAA</sequence>
<evidence type="ECO:0000313" key="8">
    <source>
        <dbReference type="EMBL" id="QIM17088.1"/>
    </source>
</evidence>